<gene>
    <name evidence="2" type="ORF">PVAP13_2NG022300</name>
</gene>
<protein>
    <submittedName>
        <fullName evidence="2">Uncharacterized protein</fullName>
    </submittedName>
</protein>
<feature type="region of interest" description="Disordered" evidence="1">
    <location>
        <begin position="68"/>
        <end position="90"/>
    </location>
</feature>
<evidence type="ECO:0000313" key="3">
    <source>
        <dbReference type="Proteomes" id="UP000823388"/>
    </source>
</evidence>
<organism evidence="2 3">
    <name type="scientific">Panicum virgatum</name>
    <name type="common">Blackwell switchgrass</name>
    <dbReference type="NCBI Taxonomy" id="38727"/>
    <lineage>
        <taxon>Eukaryota</taxon>
        <taxon>Viridiplantae</taxon>
        <taxon>Streptophyta</taxon>
        <taxon>Embryophyta</taxon>
        <taxon>Tracheophyta</taxon>
        <taxon>Spermatophyta</taxon>
        <taxon>Magnoliopsida</taxon>
        <taxon>Liliopsida</taxon>
        <taxon>Poales</taxon>
        <taxon>Poaceae</taxon>
        <taxon>PACMAD clade</taxon>
        <taxon>Panicoideae</taxon>
        <taxon>Panicodae</taxon>
        <taxon>Paniceae</taxon>
        <taxon>Panicinae</taxon>
        <taxon>Panicum</taxon>
        <taxon>Panicum sect. Hiantes</taxon>
    </lineage>
</organism>
<dbReference type="Proteomes" id="UP000823388">
    <property type="component" value="Chromosome 2N"/>
</dbReference>
<evidence type="ECO:0000313" key="2">
    <source>
        <dbReference type="EMBL" id="KAG2631886.1"/>
    </source>
</evidence>
<evidence type="ECO:0000256" key="1">
    <source>
        <dbReference type="SAM" id="MobiDB-lite"/>
    </source>
</evidence>
<accession>A0A8T0VEA5</accession>
<sequence length="144" mass="15987">MDVAEGDQEESNHDEDGNEKLLCSDHDSHSLREPEFVIHAVDEHRRATARARTPPPVLLLDSCRSDTRRHQLRGHGGQNRAPSPLYDVPPGRPLRFDADLWERDDLLRGEPQHGSRSQFHLADDCALHSGSAPRAAVVAALPPS</sequence>
<name>A0A8T0VEA5_PANVG</name>
<reference evidence="2" key="1">
    <citation type="submission" date="2020-05" db="EMBL/GenBank/DDBJ databases">
        <title>WGS assembly of Panicum virgatum.</title>
        <authorList>
            <person name="Lovell J.T."/>
            <person name="Jenkins J."/>
            <person name="Shu S."/>
            <person name="Juenger T.E."/>
            <person name="Schmutz J."/>
        </authorList>
    </citation>
    <scope>NUCLEOTIDE SEQUENCE</scope>
    <source>
        <strain evidence="2">AP13</strain>
    </source>
</reference>
<feature type="region of interest" description="Disordered" evidence="1">
    <location>
        <begin position="1"/>
        <end position="26"/>
    </location>
</feature>
<proteinExistence type="predicted"/>
<feature type="compositionally biased region" description="Basic and acidic residues" evidence="1">
    <location>
        <begin position="10"/>
        <end position="26"/>
    </location>
</feature>
<dbReference type="EMBL" id="CM029040">
    <property type="protein sequence ID" value="KAG2631886.1"/>
    <property type="molecule type" value="Genomic_DNA"/>
</dbReference>
<keyword evidence="3" id="KW-1185">Reference proteome</keyword>
<dbReference type="AlphaFoldDB" id="A0A8T0VEA5"/>
<comment type="caution">
    <text evidence="2">The sequence shown here is derived from an EMBL/GenBank/DDBJ whole genome shotgun (WGS) entry which is preliminary data.</text>
</comment>